<dbReference type="Pfam" id="PF24681">
    <property type="entry name" value="Kelch_KLHDC2_KLHL20_DRC7"/>
    <property type="match status" value="1"/>
</dbReference>
<protein>
    <submittedName>
        <fullName evidence="3">Uncharacterized protein</fullName>
    </submittedName>
</protein>
<accession>A0A2N5UCV2</accession>
<keyword evidence="4" id="KW-1185">Reference proteome</keyword>
<dbReference type="Proteomes" id="UP000235388">
    <property type="component" value="Unassembled WGS sequence"/>
</dbReference>
<proteinExistence type="predicted"/>
<sequence length="288" mass="31659">MPHLHCSPVSNSPDSPALLNANCLTTNNREGTAVETSQAGRSTQPLAANKQSHVQVGSVRPRDCFAFGSINDVSSANAACHSAHQEASTSDIPQRFEFQPNHLLFGTLQKDVYLLHHKSNLGSPLLMIDCFKTRGLAPSPCSHALLTSYKSHLIVWGGQTSLTTPVSDNWLYRLSSISHSWMNFSSLGTYPAGLLGSTGTVYEDYLYIFAGQDSSGLVNSNLWQANFDNLRSTVSWELIPHSHHAKQLAARYGHSATRYQDSWIVFGGTGVSEPLDDTWAYSFRSKQW</sequence>
<evidence type="ECO:0000256" key="2">
    <source>
        <dbReference type="ARBA" id="ARBA00022737"/>
    </source>
</evidence>
<dbReference type="InterPro" id="IPR051568">
    <property type="entry name" value="LZTR1/Attractin"/>
</dbReference>
<dbReference type="PANTHER" id="PTHR46376">
    <property type="entry name" value="LEUCINE-ZIPPER-LIKE TRANSCRIPTIONAL REGULATOR 1"/>
    <property type="match status" value="1"/>
</dbReference>
<dbReference type="Gene3D" id="2.120.10.80">
    <property type="entry name" value="Kelch-type beta propeller"/>
    <property type="match status" value="1"/>
</dbReference>
<gene>
    <name evidence="3" type="ORF">PCANC_22820</name>
</gene>
<dbReference type="SUPFAM" id="SSF117281">
    <property type="entry name" value="Kelch motif"/>
    <property type="match status" value="1"/>
</dbReference>
<reference evidence="3 4" key="1">
    <citation type="submission" date="2017-11" db="EMBL/GenBank/DDBJ databases">
        <title>De novo assembly and phasing of dikaryotic genomes from two isolates of Puccinia coronata f. sp. avenae, the causal agent of oat crown rust.</title>
        <authorList>
            <person name="Miller M.E."/>
            <person name="Zhang Y."/>
            <person name="Omidvar V."/>
            <person name="Sperschneider J."/>
            <person name="Schwessinger B."/>
            <person name="Raley C."/>
            <person name="Palmer J.M."/>
            <person name="Garnica D."/>
            <person name="Upadhyaya N."/>
            <person name="Rathjen J."/>
            <person name="Taylor J.M."/>
            <person name="Park R.F."/>
            <person name="Dodds P.N."/>
            <person name="Hirsch C.D."/>
            <person name="Kianian S.F."/>
            <person name="Figueroa M."/>
        </authorList>
    </citation>
    <scope>NUCLEOTIDE SEQUENCE [LARGE SCALE GENOMIC DNA]</scope>
    <source>
        <strain evidence="3">12NC29</strain>
    </source>
</reference>
<dbReference type="PANTHER" id="PTHR46376:SF1">
    <property type="entry name" value="LEUCINE-ZIPPER-LIKE TRANSCRIPTIONAL REGULATOR 1"/>
    <property type="match status" value="1"/>
</dbReference>
<evidence type="ECO:0000313" key="3">
    <source>
        <dbReference type="EMBL" id="PLW35564.1"/>
    </source>
</evidence>
<dbReference type="AlphaFoldDB" id="A0A2N5UCV2"/>
<comment type="caution">
    <text evidence="3">The sequence shown here is derived from an EMBL/GenBank/DDBJ whole genome shotgun (WGS) entry which is preliminary data.</text>
</comment>
<organism evidence="3 4">
    <name type="scientific">Puccinia coronata f. sp. avenae</name>
    <dbReference type="NCBI Taxonomy" id="200324"/>
    <lineage>
        <taxon>Eukaryota</taxon>
        <taxon>Fungi</taxon>
        <taxon>Dikarya</taxon>
        <taxon>Basidiomycota</taxon>
        <taxon>Pucciniomycotina</taxon>
        <taxon>Pucciniomycetes</taxon>
        <taxon>Pucciniales</taxon>
        <taxon>Pucciniaceae</taxon>
        <taxon>Puccinia</taxon>
    </lineage>
</organism>
<evidence type="ECO:0000256" key="1">
    <source>
        <dbReference type="ARBA" id="ARBA00022441"/>
    </source>
</evidence>
<name>A0A2N5UCV2_9BASI</name>
<evidence type="ECO:0000313" key="4">
    <source>
        <dbReference type="Proteomes" id="UP000235388"/>
    </source>
</evidence>
<dbReference type="InterPro" id="IPR015915">
    <property type="entry name" value="Kelch-typ_b-propeller"/>
</dbReference>
<keyword evidence="1" id="KW-0880">Kelch repeat</keyword>
<dbReference type="OrthoDB" id="432528at2759"/>
<keyword evidence="2" id="KW-0677">Repeat</keyword>
<dbReference type="STRING" id="200324.A0A2N5UCV2"/>
<dbReference type="GO" id="GO:0005794">
    <property type="term" value="C:Golgi apparatus"/>
    <property type="evidence" value="ECO:0007669"/>
    <property type="project" value="TreeGrafter"/>
</dbReference>
<dbReference type="EMBL" id="PGCJ01000255">
    <property type="protein sequence ID" value="PLW35564.1"/>
    <property type="molecule type" value="Genomic_DNA"/>
</dbReference>